<reference evidence="2" key="3">
    <citation type="journal article" date="2011" name="PLoS ONE">
        <title>Genome sequence of a mesophilic hydrogenotrophic methanogen Methanocella paludicola, the first cultivated representative of the order Methanocellales.</title>
        <authorList>
            <person name="Sakai S."/>
            <person name="Takaki Y."/>
            <person name="Shimamura S."/>
            <person name="Sekine M."/>
            <person name="Tajima T."/>
            <person name="Kosugi H."/>
            <person name="Ichikawa N."/>
            <person name="Tasumi E."/>
            <person name="Hiraki A.T."/>
            <person name="Shimizu A."/>
            <person name="Kato Y."/>
            <person name="Nishiko R."/>
            <person name="Mori K."/>
            <person name="Fujita N."/>
            <person name="Imachi H."/>
            <person name="Takai K."/>
        </authorList>
    </citation>
    <scope>NUCLEOTIDE SEQUENCE [LARGE SCALE GENOMIC DNA]</scope>
    <source>
        <strain evidence="2">DSM 17711 / JCM 13418 / NBRC 101707 / SANAE</strain>
    </source>
</reference>
<dbReference type="GO" id="GO:0005506">
    <property type="term" value="F:iron ion binding"/>
    <property type="evidence" value="ECO:0007669"/>
    <property type="project" value="InterPro"/>
</dbReference>
<name>D1Z0G6_METPS</name>
<gene>
    <name evidence="1" type="ordered locus">MCP_2116</name>
</gene>
<proteinExistence type="predicted"/>
<dbReference type="GO" id="GO:0016702">
    <property type="term" value="F:oxidoreductase activity, acting on single donors with incorporation of molecular oxygen, incorporation of two atoms of oxygen"/>
    <property type="evidence" value="ECO:0007669"/>
    <property type="project" value="InterPro"/>
</dbReference>
<dbReference type="EMBL" id="AP011532">
    <property type="protein sequence ID" value="BAI62188.1"/>
    <property type="molecule type" value="Genomic_DNA"/>
</dbReference>
<organism evidence="1 2">
    <name type="scientific">Methanocella paludicola (strain DSM 17711 / JCM 13418 / NBRC 101707 / SANAE)</name>
    <dbReference type="NCBI Taxonomy" id="304371"/>
    <lineage>
        <taxon>Archaea</taxon>
        <taxon>Methanobacteriati</taxon>
        <taxon>Methanobacteriota</taxon>
        <taxon>Stenosarchaea group</taxon>
        <taxon>Methanomicrobia</taxon>
        <taxon>Methanocellales</taxon>
        <taxon>Methanocellaceae</taxon>
        <taxon>Methanocella</taxon>
    </lineage>
</organism>
<reference evidence="1 2" key="1">
    <citation type="journal article" date="2007" name="Appl. Environ. Microbiol.">
        <title>Isolation of key methanogens for global methane emission from rice paddy fields: a novel isolate affiliated with the clone cluster rice cluster I.</title>
        <authorList>
            <person name="Sakai S."/>
            <person name="Imachi H."/>
            <person name="Sekiguchi Y."/>
            <person name="Ohashi A."/>
            <person name="Harada H."/>
            <person name="Kamagata Y."/>
        </authorList>
    </citation>
    <scope>NUCLEOTIDE SEQUENCE [LARGE SCALE GENOMIC DNA]</scope>
    <source>
        <strain evidence="2">DSM 17711 / JCM 13418 / NBRC 101707 / SANAE</strain>
    </source>
</reference>
<dbReference type="AlphaFoldDB" id="D1Z0G6"/>
<evidence type="ECO:0008006" key="3">
    <source>
        <dbReference type="Google" id="ProtNLM"/>
    </source>
</evidence>
<dbReference type="STRING" id="304371.MCP_2116"/>
<dbReference type="PROSITE" id="PS51257">
    <property type="entry name" value="PROKAR_LIPOPROTEIN"/>
    <property type="match status" value="1"/>
</dbReference>
<dbReference type="eggNOG" id="arCOG11125">
    <property type="taxonomic scope" value="Archaea"/>
</dbReference>
<dbReference type="InterPro" id="IPR015889">
    <property type="entry name" value="Intradiol_dOase_core"/>
</dbReference>
<dbReference type="InParanoid" id="D1Z0G6"/>
<dbReference type="Pfam" id="PF13620">
    <property type="entry name" value="CarboxypepD_reg"/>
    <property type="match status" value="1"/>
</dbReference>
<evidence type="ECO:0000313" key="2">
    <source>
        <dbReference type="Proteomes" id="UP000001882"/>
    </source>
</evidence>
<dbReference type="Proteomes" id="UP000001882">
    <property type="component" value="Chromosome"/>
</dbReference>
<keyword evidence="2" id="KW-1185">Reference proteome</keyword>
<evidence type="ECO:0000313" key="1">
    <source>
        <dbReference type="EMBL" id="BAI62188.1"/>
    </source>
</evidence>
<dbReference type="SUPFAM" id="SSF49464">
    <property type="entry name" value="Carboxypeptidase regulatory domain-like"/>
    <property type="match status" value="1"/>
</dbReference>
<dbReference type="Gene3D" id="2.60.130.10">
    <property type="entry name" value="Aromatic compound dioxygenase"/>
    <property type="match status" value="1"/>
</dbReference>
<sequence length="234" mass="24892">MVVFVRNFTAFLLVSIMALSLSGCITGTSPSATPVPTATPTLTPVPSISISGVVLDADGAPVPDARVALWQGDKLVDTPGSIQYADSAGRFNFTGLPPAHYQITGDIQGKQGMVDRRFNDSASIEVVIPGYTVVTVTVVPGQSTTPARMPHFEVTRLDPETVQVRLTSFGGVTTLRGFYVKSPYLTTPELVPIDQSLGESWSATISDPNLRGSAHFVAYSWVNGKYTVVVDTTV</sequence>
<protein>
    <recommendedName>
        <fullName evidence="3">Carboxypeptidase regulatory-like domain-containing protein</fullName>
    </recommendedName>
</protein>
<dbReference type="KEGG" id="mpd:MCP_2116"/>
<dbReference type="InterPro" id="IPR008969">
    <property type="entry name" value="CarboxyPept-like_regulatory"/>
</dbReference>
<accession>D1Z0G6</accession>
<reference evidence="1 2" key="2">
    <citation type="journal article" date="2008" name="Int. J. Syst. Evol. Microbiol.">
        <title>Methanocella paludicola gen. nov., sp. nov., a methane-producing archaeon, the first isolate of the lineage 'Rice Cluster I', and proposal of the new archaeal order Methanocellales ord. nov.</title>
        <authorList>
            <person name="Sakai S."/>
            <person name="Imachi H."/>
            <person name="Hanada S."/>
            <person name="Ohashi A."/>
            <person name="Harada H."/>
            <person name="Kamagata Y."/>
        </authorList>
    </citation>
    <scope>NUCLEOTIDE SEQUENCE [LARGE SCALE GENOMIC DNA]</scope>
    <source>
        <strain evidence="2">DSM 17711 / JCM 13418 / NBRC 101707 / SANAE</strain>
    </source>
</reference>